<name>A0A017T325_9BACT</name>
<dbReference type="RefSeq" id="WP_044246890.1">
    <property type="nucleotide sequence ID" value="NZ_ASRX01000053.1"/>
</dbReference>
<evidence type="ECO:0000256" key="2">
    <source>
        <dbReference type="ARBA" id="ARBA00022448"/>
    </source>
</evidence>
<keyword evidence="11" id="KW-1185">Reference proteome</keyword>
<keyword evidence="6" id="KW-0406">Ion transport</keyword>
<evidence type="ECO:0000256" key="4">
    <source>
        <dbReference type="ARBA" id="ARBA00022692"/>
    </source>
</evidence>
<evidence type="ECO:0000256" key="1">
    <source>
        <dbReference type="ARBA" id="ARBA00004651"/>
    </source>
</evidence>
<feature type="transmembrane region" description="Helical" evidence="9">
    <location>
        <begin position="315"/>
        <end position="334"/>
    </location>
</feature>
<evidence type="ECO:0000256" key="8">
    <source>
        <dbReference type="ARBA" id="ARBA00034708"/>
    </source>
</evidence>
<evidence type="ECO:0000256" key="7">
    <source>
        <dbReference type="ARBA" id="ARBA00023136"/>
    </source>
</evidence>
<keyword evidence="2" id="KW-0813">Transport</keyword>
<proteinExistence type="inferred from homology"/>
<protein>
    <submittedName>
        <fullName evidence="10">Uncharacterized protein</fullName>
    </submittedName>
</protein>
<dbReference type="GO" id="GO:0005886">
    <property type="term" value="C:plasma membrane"/>
    <property type="evidence" value="ECO:0007669"/>
    <property type="project" value="UniProtKB-SubCell"/>
</dbReference>
<sequence>MIVSKTLSGRIVLRYTGLPVLFHVLFAVGVVAAYTTLDFGWLSVPSLPLTVIATALGVLLAFRNNNAYERWWEARTLWGSLVNMSRSFARQVLTFLPTTPDGTPDTQRESVPASRLLQTAVFVDKDGKLDVDELLAQSSDGAVRDPLGHARDLHTPGSRKEVRTSLEVAQATNNEQAAGSMEKVVENGRELVYAQIGFVHALRCHLRRQDSLSEIDGFFRPVVLNALRSEQNVPAAILVWMGARLRRIYGREAGPQDIFRLVAMDRSLTDLANILGACERIKNTPIPRQYDILPRVMVHVYLGLMPLGVVNELGWLTPIVNAIVSFLFIAMDAIGRDVETPFEDDVSDVPMTSLSRTIEINLRQMLGETDLPAPLQPDNGMLY</sequence>
<keyword evidence="3" id="KW-1003">Cell membrane</keyword>
<keyword evidence="5 9" id="KW-1133">Transmembrane helix</keyword>
<evidence type="ECO:0000313" key="10">
    <source>
        <dbReference type="EMBL" id="EYF02951.1"/>
    </source>
</evidence>
<keyword evidence="7 9" id="KW-0472">Membrane</keyword>
<dbReference type="eggNOG" id="COG3781">
    <property type="taxonomic scope" value="Bacteria"/>
</dbReference>
<dbReference type="PANTHER" id="PTHR33281:SF19">
    <property type="entry name" value="VOLTAGE-DEPENDENT ANION CHANNEL-FORMING PROTEIN YNEE"/>
    <property type="match status" value="1"/>
</dbReference>
<reference evidence="10 11" key="1">
    <citation type="submission" date="2013-05" db="EMBL/GenBank/DDBJ databases">
        <title>Genome assembly of Chondromyces apiculatus DSM 436.</title>
        <authorList>
            <person name="Sharma G."/>
            <person name="Khatri I."/>
            <person name="Kaur C."/>
            <person name="Mayilraj S."/>
            <person name="Subramanian S."/>
        </authorList>
    </citation>
    <scope>NUCLEOTIDE SEQUENCE [LARGE SCALE GENOMIC DNA]</scope>
    <source>
        <strain evidence="10 11">DSM 436</strain>
    </source>
</reference>
<accession>A0A017T325</accession>
<organism evidence="10 11">
    <name type="scientific">Chondromyces apiculatus DSM 436</name>
    <dbReference type="NCBI Taxonomy" id="1192034"/>
    <lineage>
        <taxon>Bacteria</taxon>
        <taxon>Pseudomonadati</taxon>
        <taxon>Myxococcota</taxon>
        <taxon>Polyangia</taxon>
        <taxon>Polyangiales</taxon>
        <taxon>Polyangiaceae</taxon>
        <taxon>Chondromyces</taxon>
    </lineage>
</organism>
<dbReference type="GO" id="GO:0005254">
    <property type="term" value="F:chloride channel activity"/>
    <property type="evidence" value="ECO:0007669"/>
    <property type="project" value="InterPro"/>
</dbReference>
<evidence type="ECO:0000256" key="6">
    <source>
        <dbReference type="ARBA" id="ARBA00023065"/>
    </source>
</evidence>
<dbReference type="Proteomes" id="UP000019678">
    <property type="component" value="Unassembled WGS sequence"/>
</dbReference>
<evidence type="ECO:0000313" key="11">
    <source>
        <dbReference type="Proteomes" id="UP000019678"/>
    </source>
</evidence>
<dbReference type="PANTHER" id="PTHR33281">
    <property type="entry name" value="UPF0187 PROTEIN YNEE"/>
    <property type="match status" value="1"/>
</dbReference>
<gene>
    <name evidence="10" type="ORF">CAP_6374</name>
</gene>
<dbReference type="OrthoDB" id="445589at2"/>
<comment type="caution">
    <text evidence="10">The sequence shown here is derived from an EMBL/GenBank/DDBJ whole genome shotgun (WGS) entry which is preliminary data.</text>
</comment>
<evidence type="ECO:0000256" key="9">
    <source>
        <dbReference type="SAM" id="Phobius"/>
    </source>
</evidence>
<dbReference type="InterPro" id="IPR044669">
    <property type="entry name" value="YneE/VCCN1/2-like"/>
</dbReference>
<keyword evidence="4 9" id="KW-0812">Transmembrane</keyword>
<dbReference type="AlphaFoldDB" id="A0A017T325"/>
<dbReference type="EMBL" id="ASRX01000053">
    <property type="protein sequence ID" value="EYF02951.1"/>
    <property type="molecule type" value="Genomic_DNA"/>
</dbReference>
<dbReference type="STRING" id="1192034.CAP_6374"/>
<feature type="transmembrane region" description="Helical" evidence="9">
    <location>
        <begin position="40"/>
        <end position="62"/>
    </location>
</feature>
<comment type="subcellular location">
    <subcellularLocation>
        <location evidence="1">Cell membrane</location>
        <topology evidence="1">Multi-pass membrane protein</topology>
    </subcellularLocation>
</comment>
<dbReference type="Pfam" id="PF25539">
    <property type="entry name" value="Bestrophin_2"/>
    <property type="match status" value="2"/>
</dbReference>
<comment type="similarity">
    <text evidence="8">Belongs to the anion channel-forming bestrophin (TC 1.A.46) family.</text>
</comment>
<feature type="transmembrane region" description="Helical" evidence="9">
    <location>
        <begin position="12"/>
        <end position="34"/>
    </location>
</feature>
<evidence type="ECO:0000256" key="3">
    <source>
        <dbReference type="ARBA" id="ARBA00022475"/>
    </source>
</evidence>
<evidence type="ECO:0000256" key="5">
    <source>
        <dbReference type="ARBA" id="ARBA00022989"/>
    </source>
</evidence>